<feature type="binding site" evidence="6">
    <location>
        <begin position="28"/>
        <end position="33"/>
    </location>
    <ligand>
        <name>ATP</name>
        <dbReference type="ChEBI" id="CHEBI:30616"/>
    </ligand>
</feature>
<dbReference type="Proteomes" id="UP000648239">
    <property type="component" value="Unassembled WGS sequence"/>
</dbReference>
<dbReference type="PANTHER" id="PTHR43033:SF1">
    <property type="entry name" value="TRNA(ILE)-LYSIDINE SYNTHASE-RELATED"/>
    <property type="match status" value="1"/>
</dbReference>
<evidence type="ECO:0000256" key="2">
    <source>
        <dbReference type="ARBA" id="ARBA00022694"/>
    </source>
</evidence>
<sequence>MAVRLELAARKAVGRLIPKETTVLVAVSGGGDSIALLHLLVRISAGYPLNLVIGHLDHGLRRGSATDHRFVRETSESLDLPVLSDRRPVEELRRKSESPEEGARRVRREFLLEAMDQAGALLIATGHTLDDQAETVLMRLLRGSGPTGLSGICESGPGPFVRPILGLLRRDLRAWLEERSIRYRQDPTNRDLRYDRNRLRLKVLPFLEEHGNPAAAAHLVQAAGLIRDDAVFLDETARRRYQTIRDRGTGATVQLAAGKLAALPEVLARRVVVLALRDAGIPERRISGRLIQAVLELDRGGAGRRLHLAGGCRAVRSRATLTLSTEQEAGN</sequence>
<comment type="domain">
    <text evidence="6">The N-terminal region contains the highly conserved SGGXDS motif, predicted to be a P-loop motif involved in ATP binding.</text>
</comment>
<dbReference type="Gene3D" id="3.40.50.620">
    <property type="entry name" value="HUPs"/>
    <property type="match status" value="1"/>
</dbReference>
<comment type="caution">
    <text evidence="8">The sequence shown here is derived from an EMBL/GenBank/DDBJ whole genome shotgun (WGS) entry which is preliminary data.</text>
</comment>
<evidence type="ECO:0000256" key="1">
    <source>
        <dbReference type="ARBA" id="ARBA00022598"/>
    </source>
</evidence>
<keyword evidence="4 6" id="KW-0067">ATP-binding</keyword>
<proteinExistence type="inferred from homology"/>
<keyword evidence="6" id="KW-0963">Cytoplasm</keyword>
<dbReference type="EC" id="6.3.4.19" evidence="6"/>
<dbReference type="EMBL" id="JACXWD010000011">
    <property type="protein sequence ID" value="MBD3867508.1"/>
    <property type="molecule type" value="Genomic_DNA"/>
</dbReference>
<organism evidence="8 9">
    <name type="scientific">Candidatus Polarisedimenticola svalbardensis</name>
    <dbReference type="NCBI Taxonomy" id="2886004"/>
    <lineage>
        <taxon>Bacteria</taxon>
        <taxon>Pseudomonadati</taxon>
        <taxon>Acidobacteriota</taxon>
        <taxon>Candidatus Polarisedimenticolia</taxon>
        <taxon>Candidatus Polarisedimenticolales</taxon>
        <taxon>Candidatus Polarisedimenticolaceae</taxon>
        <taxon>Candidatus Polarisedimenticola</taxon>
    </lineage>
</organism>
<evidence type="ECO:0000313" key="8">
    <source>
        <dbReference type="EMBL" id="MBD3867508.1"/>
    </source>
</evidence>
<dbReference type="CDD" id="cd01992">
    <property type="entry name" value="TilS_N"/>
    <property type="match status" value="1"/>
</dbReference>
<evidence type="ECO:0000256" key="5">
    <source>
        <dbReference type="ARBA" id="ARBA00048539"/>
    </source>
</evidence>
<protein>
    <recommendedName>
        <fullName evidence="6">tRNA(Ile)-lysidine synthase</fullName>
        <ecNumber evidence="6">6.3.4.19</ecNumber>
    </recommendedName>
    <alternativeName>
        <fullName evidence="6">tRNA(Ile)-2-lysyl-cytidine synthase</fullName>
    </alternativeName>
    <alternativeName>
        <fullName evidence="6">tRNA(Ile)-lysidine synthetase</fullName>
    </alternativeName>
</protein>
<evidence type="ECO:0000256" key="4">
    <source>
        <dbReference type="ARBA" id="ARBA00022840"/>
    </source>
</evidence>
<dbReference type="Gene3D" id="1.20.59.20">
    <property type="match status" value="1"/>
</dbReference>
<comment type="similarity">
    <text evidence="6">Belongs to the tRNA(Ile)-lysidine synthase family.</text>
</comment>
<dbReference type="InterPro" id="IPR012795">
    <property type="entry name" value="tRNA_Ile_lys_synt_N"/>
</dbReference>
<dbReference type="InterPro" id="IPR012094">
    <property type="entry name" value="tRNA_Ile_lys_synt"/>
</dbReference>
<dbReference type="NCBIfam" id="TIGR02432">
    <property type="entry name" value="lysidine_TilS_N"/>
    <property type="match status" value="1"/>
</dbReference>
<accession>A0A8J6XZV0</accession>
<dbReference type="SUPFAM" id="SSF82829">
    <property type="entry name" value="MesJ substrate recognition domain-like"/>
    <property type="match status" value="1"/>
</dbReference>
<keyword evidence="3 6" id="KW-0547">Nucleotide-binding</keyword>
<evidence type="ECO:0000313" key="9">
    <source>
        <dbReference type="Proteomes" id="UP000648239"/>
    </source>
</evidence>
<dbReference type="GO" id="GO:0032267">
    <property type="term" value="F:tRNA(Ile)-lysidine synthase activity"/>
    <property type="evidence" value="ECO:0007669"/>
    <property type="project" value="UniProtKB-EC"/>
</dbReference>
<gene>
    <name evidence="6 8" type="primary">tilS</name>
    <name evidence="8" type="ORF">IFK94_05235</name>
</gene>
<dbReference type="InterPro" id="IPR011063">
    <property type="entry name" value="TilS/TtcA_N"/>
</dbReference>
<dbReference type="GO" id="GO:0005524">
    <property type="term" value="F:ATP binding"/>
    <property type="evidence" value="ECO:0007669"/>
    <property type="project" value="UniProtKB-UniRule"/>
</dbReference>
<comment type="subcellular location">
    <subcellularLocation>
        <location evidence="6">Cytoplasm</location>
    </subcellularLocation>
</comment>
<evidence type="ECO:0000256" key="3">
    <source>
        <dbReference type="ARBA" id="ARBA00022741"/>
    </source>
</evidence>
<name>A0A8J6XZV0_9BACT</name>
<dbReference type="GO" id="GO:0006400">
    <property type="term" value="P:tRNA modification"/>
    <property type="evidence" value="ECO:0007669"/>
    <property type="project" value="UniProtKB-UniRule"/>
</dbReference>
<comment type="catalytic activity">
    <reaction evidence="5 6">
        <text>cytidine(34) in tRNA(Ile2) + L-lysine + ATP = lysidine(34) in tRNA(Ile2) + AMP + diphosphate + H(+)</text>
        <dbReference type="Rhea" id="RHEA:43744"/>
        <dbReference type="Rhea" id="RHEA-COMP:10625"/>
        <dbReference type="Rhea" id="RHEA-COMP:10670"/>
        <dbReference type="ChEBI" id="CHEBI:15378"/>
        <dbReference type="ChEBI" id="CHEBI:30616"/>
        <dbReference type="ChEBI" id="CHEBI:32551"/>
        <dbReference type="ChEBI" id="CHEBI:33019"/>
        <dbReference type="ChEBI" id="CHEBI:82748"/>
        <dbReference type="ChEBI" id="CHEBI:83665"/>
        <dbReference type="ChEBI" id="CHEBI:456215"/>
        <dbReference type="EC" id="6.3.4.19"/>
    </reaction>
</comment>
<feature type="domain" description="tRNA(Ile)-lysidine/2-thiocytidine synthase N-terminal" evidence="7">
    <location>
        <begin position="23"/>
        <end position="200"/>
    </location>
</feature>
<dbReference type="SUPFAM" id="SSF52402">
    <property type="entry name" value="Adenine nucleotide alpha hydrolases-like"/>
    <property type="match status" value="1"/>
</dbReference>
<dbReference type="PANTHER" id="PTHR43033">
    <property type="entry name" value="TRNA(ILE)-LYSIDINE SYNTHASE-RELATED"/>
    <property type="match status" value="1"/>
</dbReference>
<comment type="function">
    <text evidence="6">Ligates lysine onto the cytidine present at position 34 of the AUA codon-specific tRNA(Ile) that contains the anticodon CAU, in an ATP-dependent manner. Cytidine is converted to lysidine, thus changing the amino acid specificity of the tRNA from methionine to isoleucine.</text>
</comment>
<reference evidence="8 9" key="1">
    <citation type="submission" date="2020-08" db="EMBL/GenBank/DDBJ databases">
        <title>Acidobacteriota in marine sediments use diverse sulfur dissimilation pathways.</title>
        <authorList>
            <person name="Wasmund K."/>
        </authorList>
    </citation>
    <scope>NUCLEOTIDE SEQUENCE [LARGE SCALE GENOMIC DNA]</scope>
    <source>
        <strain evidence="8">MAG AM4</strain>
    </source>
</reference>
<keyword evidence="1 6" id="KW-0436">Ligase</keyword>
<evidence type="ECO:0000256" key="6">
    <source>
        <dbReference type="HAMAP-Rule" id="MF_01161"/>
    </source>
</evidence>
<dbReference type="InterPro" id="IPR014729">
    <property type="entry name" value="Rossmann-like_a/b/a_fold"/>
</dbReference>
<dbReference type="GO" id="GO:0005737">
    <property type="term" value="C:cytoplasm"/>
    <property type="evidence" value="ECO:0007669"/>
    <property type="project" value="UniProtKB-SubCell"/>
</dbReference>
<keyword evidence="2 6" id="KW-0819">tRNA processing</keyword>
<dbReference type="HAMAP" id="MF_01161">
    <property type="entry name" value="tRNA_Ile_lys_synt"/>
    <property type="match status" value="1"/>
</dbReference>
<evidence type="ECO:0000259" key="7">
    <source>
        <dbReference type="Pfam" id="PF01171"/>
    </source>
</evidence>
<dbReference type="AlphaFoldDB" id="A0A8J6XZV0"/>
<dbReference type="Pfam" id="PF01171">
    <property type="entry name" value="ATP_bind_3"/>
    <property type="match status" value="1"/>
</dbReference>